<reference evidence="1 2" key="1">
    <citation type="journal article" date="2008" name="Proc. Natl. Acad. Sci. U.S.A.">
        <title>Niche adaptation and genome expansion in the chlorophyll d-producing cyanobacterium Acaryochloris marina.</title>
        <authorList>
            <person name="Swingley W.D."/>
            <person name="Chen M."/>
            <person name="Cheung P.C."/>
            <person name="Conrad A.L."/>
            <person name="Dejesa L.C."/>
            <person name="Hao J."/>
            <person name="Honchak B.M."/>
            <person name="Karbach L.E."/>
            <person name="Kurdoglu A."/>
            <person name="Lahiri S."/>
            <person name="Mastrian S.D."/>
            <person name="Miyashita H."/>
            <person name="Page L."/>
            <person name="Ramakrishna P."/>
            <person name="Satoh S."/>
            <person name="Sattley W.M."/>
            <person name="Shimada Y."/>
            <person name="Taylor H.L."/>
            <person name="Tomo T."/>
            <person name="Tsuchiya T."/>
            <person name="Wang Z.T."/>
            <person name="Raymond J."/>
            <person name="Mimuro M."/>
            <person name="Blankenship R.E."/>
            <person name="Touchman J.W."/>
        </authorList>
    </citation>
    <scope>NUCLEOTIDE SEQUENCE [LARGE SCALE GENOMIC DNA]</scope>
    <source>
        <strain evidence="2">MBIC 11017</strain>
    </source>
</reference>
<dbReference type="HOGENOM" id="CLU_3210964_0_0_3"/>
<dbReference type="AlphaFoldDB" id="B0C9V6"/>
<name>B0C9V6_ACAM1</name>
<dbReference type="Proteomes" id="UP000000268">
    <property type="component" value="Chromosome"/>
</dbReference>
<dbReference type="EMBL" id="CP000828">
    <property type="protein sequence ID" value="ABW25396.1"/>
    <property type="molecule type" value="Genomic_DNA"/>
</dbReference>
<proteinExistence type="predicted"/>
<evidence type="ECO:0000313" key="2">
    <source>
        <dbReference type="Proteomes" id="UP000000268"/>
    </source>
</evidence>
<keyword evidence="2" id="KW-1185">Reference proteome</keyword>
<organism evidence="1 2">
    <name type="scientific">Acaryochloris marina (strain MBIC 11017)</name>
    <dbReference type="NCBI Taxonomy" id="329726"/>
    <lineage>
        <taxon>Bacteria</taxon>
        <taxon>Bacillati</taxon>
        <taxon>Cyanobacteriota</taxon>
        <taxon>Cyanophyceae</taxon>
        <taxon>Acaryochloridales</taxon>
        <taxon>Acaryochloridaceae</taxon>
        <taxon>Acaryochloris</taxon>
    </lineage>
</organism>
<evidence type="ECO:0000313" key="1">
    <source>
        <dbReference type="EMBL" id="ABW25396.1"/>
    </source>
</evidence>
<gene>
    <name evidence="1" type="ordered locus">AM1_0337</name>
</gene>
<protein>
    <submittedName>
        <fullName evidence="1">Uncharacterized protein</fullName>
    </submittedName>
</protein>
<accession>B0C9V6</accession>
<sequence length="44" mass="5080">MALLNLQTQRVENDRLNFIKAIFLLIPGDFFDLSNAIIPSLKEF</sequence>
<dbReference type="KEGG" id="amr:AM1_0337"/>
<dbReference type="STRING" id="329726.AM1_0337"/>